<organism evidence="9 10">
    <name type="scientific">Cyphomyrmex costatus</name>
    <dbReference type="NCBI Taxonomy" id="456900"/>
    <lineage>
        <taxon>Eukaryota</taxon>
        <taxon>Metazoa</taxon>
        <taxon>Ecdysozoa</taxon>
        <taxon>Arthropoda</taxon>
        <taxon>Hexapoda</taxon>
        <taxon>Insecta</taxon>
        <taxon>Pterygota</taxon>
        <taxon>Neoptera</taxon>
        <taxon>Endopterygota</taxon>
        <taxon>Hymenoptera</taxon>
        <taxon>Apocrita</taxon>
        <taxon>Aculeata</taxon>
        <taxon>Formicoidea</taxon>
        <taxon>Formicidae</taxon>
        <taxon>Myrmicinae</taxon>
        <taxon>Cyphomyrmex</taxon>
    </lineage>
</organism>
<dbReference type="InterPro" id="IPR036397">
    <property type="entry name" value="RNaseH_sf"/>
</dbReference>
<feature type="domain" description="RNase H type-1" evidence="8">
    <location>
        <begin position="1"/>
        <end position="132"/>
    </location>
</feature>
<comment type="similarity">
    <text evidence="2">Belongs to the RNase H family.</text>
</comment>
<keyword evidence="7" id="KW-0378">Hydrolase</keyword>
<dbReference type="CDD" id="cd09276">
    <property type="entry name" value="Rnase_HI_RT_non_LTR"/>
    <property type="match status" value="1"/>
</dbReference>
<dbReference type="GO" id="GO:0003676">
    <property type="term" value="F:nucleic acid binding"/>
    <property type="evidence" value="ECO:0007669"/>
    <property type="project" value="InterPro"/>
</dbReference>
<comment type="catalytic activity">
    <reaction evidence="1">
        <text>Endonucleolytic cleavage to 5'-phosphomonoester.</text>
        <dbReference type="EC" id="3.1.26.4"/>
    </reaction>
</comment>
<reference evidence="9 10" key="1">
    <citation type="submission" date="2016-03" db="EMBL/GenBank/DDBJ databases">
        <title>Cyphomyrmex costatus WGS genome.</title>
        <authorList>
            <person name="Nygaard S."/>
            <person name="Hu H."/>
            <person name="Boomsma J."/>
            <person name="Zhang G."/>
        </authorList>
    </citation>
    <scope>NUCLEOTIDE SEQUENCE [LARGE SCALE GENOMIC DNA]</scope>
    <source>
        <strain evidence="9">MS0001</strain>
        <tissue evidence="9">Whole body</tissue>
    </source>
</reference>
<dbReference type="InterPro" id="IPR050092">
    <property type="entry name" value="RNase_H"/>
</dbReference>
<dbReference type="SUPFAM" id="SSF53098">
    <property type="entry name" value="Ribonuclease H-like"/>
    <property type="match status" value="1"/>
</dbReference>
<evidence type="ECO:0000256" key="5">
    <source>
        <dbReference type="ARBA" id="ARBA00022723"/>
    </source>
</evidence>
<proteinExistence type="inferred from homology"/>
<sequence length="291" mass="33369">MCLFTDGSCVQDSQYAGFAVTSLDGSISEKYRCAGFVSSYYMEAMAILTALELGDRYGWSKLVIFSDSKSVLSAVNATFDHRSSSYLILFIKDRIIRLSRDMGTEVKLVWIPSHIGISGNERADRLAKEAITSGRDTQLGIPTSEFRNLWNRMMYSDTFEWVKSNAPVRGARYCDNYLVESKHVWFRDFKAKRKTVVSINRIRSGHTSLRKSLFRFRIVDSPLCIRCDVEETINHVFWECIAFADQRLVLQRNLVKERGFLPHPVEYLMATIDDDIIGILDTFISSIDKFI</sequence>
<dbReference type="GO" id="GO:0046872">
    <property type="term" value="F:metal ion binding"/>
    <property type="evidence" value="ECO:0007669"/>
    <property type="project" value="UniProtKB-KW"/>
</dbReference>
<evidence type="ECO:0000256" key="2">
    <source>
        <dbReference type="ARBA" id="ARBA00005300"/>
    </source>
</evidence>
<dbReference type="AlphaFoldDB" id="A0A151IJB5"/>
<keyword evidence="4" id="KW-0540">Nuclease</keyword>
<keyword evidence="6" id="KW-0255">Endonuclease</keyword>
<dbReference type="PROSITE" id="PS50879">
    <property type="entry name" value="RNASE_H_1"/>
    <property type="match status" value="1"/>
</dbReference>
<dbReference type="GO" id="GO:0043137">
    <property type="term" value="P:DNA replication, removal of RNA primer"/>
    <property type="evidence" value="ECO:0007669"/>
    <property type="project" value="TreeGrafter"/>
</dbReference>
<dbReference type="EC" id="3.1.26.4" evidence="3"/>
<dbReference type="PANTHER" id="PTHR10642">
    <property type="entry name" value="RIBONUCLEASE H1"/>
    <property type="match status" value="1"/>
</dbReference>
<name>A0A151IJB5_9HYME</name>
<evidence type="ECO:0000256" key="3">
    <source>
        <dbReference type="ARBA" id="ARBA00012180"/>
    </source>
</evidence>
<evidence type="ECO:0000256" key="4">
    <source>
        <dbReference type="ARBA" id="ARBA00022722"/>
    </source>
</evidence>
<keyword evidence="5" id="KW-0479">Metal-binding</keyword>
<evidence type="ECO:0000256" key="7">
    <source>
        <dbReference type="ARBA" id="ARBA00022801"/>
    </source>
</evidence>
<dbReference type="Pfam" id="PF00075">
    <property type="entry name" value="RNase_H"/>
    <property type="match status" value="1"/>
</dbReference>
<dbReference type="PANTHER" id="PTHR10642:SF26">
    <property type="entry name" value="RIBONUCLEASE H1"/>
    <property type="match status" value="1"/>
</dbReference>
<evidence type="ECO:0000313" key="10">
    <source>
        <dbReference type="Proteomes" id="UP000078542"/>
    </source>
</evidence>
<protein>
    <recommendedName>
        <fullName evidence="3">ribonuclease H</fullName>
        <ecNumber evidence="3">3.1.26.4</ecNumber>
    </recommendedName>
</protein>
<dbReference type="InterPro" id="IPR012337">
    <property type="entry name" value="RNaseH-like_sf"/>
</dbReference>
<evidence type="ECO:0000259" key="8">
    <source>
        <dbReference type="PROSITE" id="PS50879"/>
    </source>
</evidence>
<gene>
    <name evidence="9" type="ORF">ALC62_05959</name>
</gene>
<dbReference type="EMBL" id="KQ977375">
    <property type="protein sequence ID" value="KYN03203.1"/>
    <property type="molecule type" value="Genomic_DNA"/>
</dbReference>
<keyword evidence="10" id="KW-1185">Reference proteome</keyword>
<dbReference type="InterPro" id="IPR002156">
    <property type="entry name" value="RNaseH_domain"/>
</dbReference>
<accession>A0A151IJB5</accession>
<evidence type="ECO:0000313" key="9">
    <source>
        <dbReference type="EMBL" id="KYN03203.1"/>
    </source>
</evidence>
<dbReference type="Gene3D" id="3.30.420.10">
    <property type="entry name" value="Ribonuclease H-like superfamily/Ribonuclease H"/>
    <property type="match status" value="1"/>
</dbReference>
<dbReference type="GO" id="GO:0004523">
    <property type="term" value="F:RNA-DNA hybrid ribonuclease activity"/>
    <property type="evidence" value="ECO:0007669"/>
    <property type="project" value="UniProtKB-EC"/>
</dbReference>
<dbReference type="Proteomes" id="UP000078542">
    <property type="component" value="Unassembled WGS sequence"/>
</dbReference>
<evidence type="ECO:0000256" key="1">
    <source>
        <dbReference type="ARBA" id="ARBA00000077"/>
    </source>
</evidence>
<evidence type="ECO:0000256" key="6">
    <source>
        <dbReference type="ARBA" id="ARBA00022759"/>
    </source>
</evidence>